<name>A0A9W5Z2R3_9EURO</name>
<dbReference type="Gene3D" id="3.30.465.10">
    <property type="match status" value="2"/>
</dbReference>
<dbReference type="PANTHER" id="PTHR42973:SF39">
    <property type="entry name" value="FAD-BINDING PCMH-TYPE DOMAIN-CONTAINING PROTEIN"/>
    <property type="match status" value="1"/>
</dbReference>
<comment type="cofactor">
    <cofactor evidence="1">
        <name>FAD</name>
        <dbReference type="ChEBI" id="CHEBI:57692"/>
    </cofactor>
</comment>
<organism evidence="8 9">
    <name type="scientific">Aspergillus brasiliensis</name>
    <dbReference type="NCBI Taxonomy" id="319629"/>
    <lineage>
        <taxon>Eukaryota</taxon>
        <taxon>Fungi</taxon>
        <taxon>Dikarya</taxon>
        <taxon>Ascomycota</taxon>
        <taxon>Pezizomycotina</taxon>
        <taxon>Eurotiomycetes</taxon>
        <taxon>Eurotiomycetidae</taxon>
        <taxon>Eurotiales</taxon>
        <taxon>Aspergillaceae</taxon>
        <taxon>Aspergillus</taxon>
        <taxon>Aspergillus subgen. Circumdati</taxon>
    </lineage>
</organism>
<dbReference type="InterPro" id="IPR050416">
    <property type="entry name" value="FAD-linked_Oxidoreductase"/>
</dbReference>
<dbReference type="PANTHER" id="PTHR42973">
    <property type="entry name" value="BINDING OXIDOREDUCTASE, PUTATIVE (AFU_ORTHOLOGUE AFUA_1G17690)-RELATED"/>
    <property type="match status" value="1"/>
</dbReference>
<dbReference type="SUPFAM" id="SSF56176">
    <property type="entry name" value="FAD-binding/transporter-associated domain-like"/>
    <property type="match status" value="1"/>
</dbReference>
<dbReference type="InterPro" id="IPR016166">
    <property type="entry name" value="FAD-bd_PCMH"/>
</dbReference>
<keyword evidence="6" id="KW-0732">Signal</keyword>
<sequence length="627" mass="68604">MRYYLLASTAGLLACLAIQAVSPDVFCRCQPSESCWPSDTEWQRLNLSLDGSLIRLQPIGHVCHSVNLDQTACEEVSRRARDSGWRASRPETLQGWLWEAGASLNESCLIRGPAETFCHRGRLSQFSAAVQSAEDVQKAVLFAQKHRLRLVIKNSGHDGCGRSASPNSFQIHTYLLKDIRYHADFIPRGSTTGSGAAVTVGAGVAQGELYEWGAREGFIIVGGECPTVGAIGGFLQGGGVSSILGQKRGLAVDNVLEFQAVLANGSLVTANSRTHPNLFWALRGGGGGNFAVVTQATLRVYPNEPAVVTRVSVGGSRNDWVFWNKAVVSLLALLRSFNEQNVGGQFLLEPSTSQTVNASLTLYFMNTTSVPAAEEEVRRKLAYLMDGRSGFHSTSSALAQVSSALRMSPDIHTEPEHGIVQGSVLVSYKFFHSPQGPARMAEAFSRITLGPRDILFTSNLGGVVNQVDPESTSMHPAWRSSAQLINYVRYVEPTVDKKSAVLQELNRVQMPILYSLEPESKVSYLNLGDPSDKDFQNVFWGPNYRRLIQIKHQVDPHALFITRLGVGSEEWDDEGRCDLKVMRQRVEHAGGMPILLREDGRLAKHPPRALEDRLGHIVTVTADSAQP</sequence>
<evidence type="ECO:0000256" key="6">
    <source>
        <dbReference type="SAM" id="SignalP"/>
    </source>
</evidence>
<dbReference type="GO" id="GO:0016491">
    <property type="term" value="F:oxidoreductase activity"/>
    <property type="evidence" value="ECO:0007669"/>
    <property type="project" value="UniProtKB-KW"/>
</dbReference>
<feature type="chain" id="PRO_5041000630" description="FAD-binding PCMH-type domain-containing protein" evidence="6">
    <location>
        <begin position="24"/>
        <end position="627"/>
    </location>
</feature>
<dbReference type="InterPro" id="IPR036318">
    <property type="entry name" value="FAD-bd_PCMH-like_sf"/>
</dbReference>
<evidence type="ECO:0000256" key="1">
    <source>
        <dbReference type="ARBA" id="ARBA00001974"/>
    </source>
</evidence>
<dbReference type="EMBL" id="BROQ01000229">
    <property type="protein sequence ID" value="GKZ27548.1"/>
    <property type="molecule type" value="Genomic_DNA"/>
</dbReference>
<keyword evidence="5" id="KW-0560">Oxidoreductase</keyword>
<evidence type="ECO:0000259" key="7">
    <source>
        <dbReference type="PROSITE" id="PS51387"/>
    </source>
</evidence>
<dbReference type="Proteomes" id="UP001143548">
    <property type="component" value="Unassembled WGS sequence"/>
</dbReference>
<comment type="similarity">
    <text evidence="2">Belongs to the oxygen-dependent FAD-linked oxidoreductase family.</text>
</comment>
<dbReference type="InterPro" id="IPR016169">
    <property type="entry name" value="FAD-bd_PCMH_sub2"/>
</dbReference>
<dbReference type="GO" id="GO:0071949">
    <property type="term" value="F:FAD binding"/>
    <property type="evidence" value="ECO:0007669"/>
    <property type="project" value="InterPro"/>
</dbReference>
<comment type="caution">
    <text evidence="8">The sequence shown here is derived from an EMBL/GenBank/DDBJ whole genome shotgun (WGS) entry which is preliminary data.</text>
</comment>
<feature type="domain" description="FAD-binding PCMH-type" evidence="7">
    <location>
        <begin position="119"/>
        <end position="303"/>
    </location>
</feature>
<evidence type="ECO:0000256" key="4">
    <source>
        <dbReference type="ARBA" id="ARBA00022827"/>
    </source>
</evidence>
<accession>A0A9W5Z2R3</accession>
<evidence type="ECO:0000256" key="5">
    <source>
        <dbReference type="ARBA" id="ARBA00023002"/>
    </source>
</evidence>
<keyword evidence="3" id="KW-0285">Flavoprotein</keyword>
<dbReference type="Pfam" id="PF08031">
    <property type="entry name" value="BBE"/>
    <property type="match status" value="1"/>
</dbReference>
<evidence type="ECO:0000313" key="8">
    <source>
        <dbReference type="EMBL" id="GKZ27548.1"/>
    </source>
</evidence>
<dbReference type="PROSITE" id="PS51387">
    <property type="entry name" value="FAD_PCMH"/>
    <property type="match status" value="1"/>
</dbReference>
<protein>
    <recommendedName>
        <fullName evidence="7">FAD-binding PCMH-type domain-containing protein</fullName>
    </recommendedName>
</protein>
<dbReference type="AlphaFoldDB" id="A0A9W5Z2R3"/>
<evidence type="ECO:0000313" key="9">
    <source>
        <dbReference type="Proteomes" id="UP001143548"/>
    </source>
</evidence>
<dbReference type="InterPro" id="IPR012951">
    <property type="entry name" value="BBE"/>
</dbReference>
<feature type="signal peptide" evidence="6">
    <location>
        <begin position="1"/>
        <end position="23"/>
    </location>
</feature>
<dbReference type="InterPro" id="IPR006094">
    <property type="entry name" value="Oxid_FAD_bind_N"/>
</dbReference>
<keyword evidence="4" id="KW-0274">FAD</keyword>
<dbReference type="Pfam" id="PF01565">
    <property type="entry name" value="FAD_binding_4"/>
    <property type="match status" value="1"/>
</dbReference>
<evidence type="ECO:0000256" key="2">
    <source>
        <dbReference type="ARBA" id="ARBA00005466"/>
    </source>
</evidence>
<reference evidence="8" key="1">
    <citation type="submission" date="2022-07" db="EMBL/GenBank/DDBJ databases">
        <title>Taxonomy of Aspergillus series Nigri: significant species reduction supported by multi-species coalescent approaches.</title>
        <authorList>
            <person name="Bian C."/>
            <person name="Kusuya Y."/>
            <person name="Sklenar F."/>
            <person name="D'hooge E."/>
            <person name="Yaguchi T."/>
            <person name="Takahashi H."/>
            <person name="Hubka V."/>
        </authorList>
    </citation>
    <scope>NUCLEOTIDE SEQUENCE</scope>
    <source>
        <strain evidence="8">CBS 733.88</strain>
    </source>
</reference>
<proteinExistence type="inferred from homology"/>
<gene>
    <name evidence="8" type="ORF">AbraCBS73388_004863</name>
</gene>
<dbReference type="PROSITE" id="PS51257">
    <property type="entry name" value="PROKAR_LIPOPROTEIN"/>
    <property type="match status" value="1"/>
</dbReference>
<evidence type="ECO:0000256" key="3">
    <source>
        <dbReference type="ARBA" id="ARBA00022630"/>
    </source>
</evidence>